<dbReference type="Gene3D" id="2.30.42.10">
    <property type="match status" value="1"/>
</dbReference>
<dbReference type="Gene3D" id="3.90.226.10">
    <property type="entry name" value="2-enoyl-CoA Hydratase, Chain A, domain 1"/>
    <property type="match status" value="1"/>
</dbReference>
<dbReference type="Pfam" id="PF03572">
    <property type="entry name" value="Peptidase_S41"/>
    <property type="match status" value="1"/>
</dbReference>
<proteinExistence type="inferred from homology"/>
<evidence type="ECO:0000256" key="3">
    <source>
        <dbReference type="ARBA" id="ARBA00022801"/>
    </source>
</evidence>
<dbReference type="GO" id="GO:0004175">
    <property type="term" value="F:endopeptidase activity"/>
    <property type="evidence" value="ECO:0007669"/>
    <property type="project" value="TreeGrafter"/>
</dbReference>
<evidence type="ECO:0000256" key="4">
    <source>
        <dbReference type="ARBA" id="ARBA00022825"/>
    </source>
</evidence>
<sequence>MKRLFSATALVLLFLFSGFAQAQQEWKPLNPNTTTRKYSTLLFLINNFYMDTVNMQQLTEKAIVATLKDLDPHSTYISKKNIERANEPLVGSFEGVGITFQLFKDTILVIAPVPGGPSDKVGIMAGDKIIKVDGEKAFGPKITNDWVMKHLRGKKGTKVMVSIFRHGVKGLLDFTIVRDIIPLRSVDAAFMLNKTTGYIKLSRFAQKSTEEFNQAIDSLKRLGLKNLIFDLRGNSGGYLSTAQGIAEEFLGPKKLIVYTQGIHSPRQNLYSSRAGNFKKGKLIVLINDGSASASEIVSGALQDWDRALLIGRRSFGKGLVQRPFRL</sequence>
<dbReference type="GO" id="GO:0030288">
    <property type="term" value="C:outer membrane-bounded periplasmic space"/>
    <property type="evidence" value="ECO:0007669"/>
    <property type="project" value="TreeGrafter"/>
</dbReference>
<comment type="similarity">
    <text evidence="1">Belongs to the peptidase S41A family.</text>
</comment>
<reference evidence="6" key="1">
    <citation type="submission" date="2018-06" db="EMBL/GenBank/DDBJ databases">
        <authorList>
            <person name="Zhirakovskaya E."/>
        </authorList>
    </citation>
    <scope>NUCLEOTIDE SEQUENCE</scope>
</reference>
<protein>
    <submittedName>
        <fullName evidence="6">Carboxy-terminal processing protease</fullName>
    </submittedName>
</protein>
<dbReference type="Pfam" id="PF13180">
    <property type="entry name" value="PDZ_2"/>
    <property type="match status" value="1"/>
</dbReference>
<evidence type="ECO:0000313" key="6">
    <source>
        <dbReference type="EMBL" id="VAW27889.1"/>
    </source>
</evidence>
<dbReference type="PANTHER" id="PTHR32060:SF30">
    <property type="entry name" value="CARBOXY-TERMINAL PROCESSING PROTEASE CTPA"/>
    <property type="match status" value="1"/>
</dbReference>
<dbReference type="CDD" id="cd07560">
    <property type="entry name" value="Peptidase_S41_CPP"/>
    <property type="match status" value="1"/>
</dbReference>
<dbReference type="SUPFAM" id="SSF50156">
    <property type="entry name" value="PDZ domain-like"/>
    <property type="match status" value="1"/>
</dbReference>
<dbReference type="NCBIfam" id="TIGR00225">
    <property type="entry name" value="prc"/>
    <property type="match status" value="1"/>
</dbReference>
<dbReference type="GO" id="GO:0008236">
    <property type="term" value="F:serine-type peptidase activity"/>
    <property type="evidence" value="ECO:0007669"/>
    <property type="project" value="UniProtKB-KW"/>
</dbReference>
<name>A0A3B0UTA8_9ZZZZ</name>
<evidence type="ECO:0000259" key="5">
    <source>
        <dbReference type="PROSITE" id="PS50106"/>
    </source>
</evidence>
<feature type="domain" description="PDZ" evidence="5">
    <location>
        <begin position="79"/>
        <end position="152"/>
    </location>
</feature>
<dbReference type="GO" id="GO:0006508">
    <property type="term" value="P:proteolysis"/>
    <property type="evidence" value="ECO:0007669"/>
    <property type="project" value="UniProtKB-KW"/>
</dbReference>
<feature type="non-terminal residue" evidence="6">
    <location>
        <position position="326"/>
    </location>
</feature>
<keyword evidence="4" id="KW-0720">Serine protease</keyword>
<dbReference type="PROSITE" id="PS50106">
    <property type="entry name" value="PDZ"/>
    <property type="match status" value="1"/>
</dbReference>
<keyword evidence="2 6" id="KW-0645">Protease</keyword>
<evidence type="ECO:0000256" key="2">
    <source>
        <dbReference type="ARBA" id="ARBA00022670"/>
    </source>
</evidence>
<dbReference type="CDD" id="cd06782">
    <property type="entry name" value="cpPDZ_CPP-like"/>
    <property type="match status" value="1"/>
</dbReference>
<dbReference type="PANTHER" id="PTHR32060">
    <property type="entry name" value="TAIL-SPECIFIC PROTEASE"/>
    <property type="match status" value="1"/>
</dbReference>
<dbReference type="Gene3D" id="3.30.750.44">
    <property type="match status" value="1"/>
</dbReference>
<dbReference type="InterPro" id="IPR029045">
    <property type="entry name" value="ClpP/crotonase-like_dom_sf"/>
</dbReference>
<dbReference type="AlphaFoldDB" id="A0A3B0UTA8"/>
<dbReference type="InterPro" id="IPR001478">
    <property type="entry name" value="PDZ"/>
</dbReference>
<keyword evidence="3" id="KW-0378">Hydrolase</keyword>
<dbReference type="InterPro" id="IPR005151">
    <property type="entry name" value="Tail-specific_protease"/>
</dbReference>
<evidence type="ECO:0000256" key="1">
    <source>
        <dbReference type="ARBA" id="ARBA00009179"/>
    </source>
</evidence>
<dbReference type="SUPFAM" id="SSF52096">
    <property type="entry name" value="ClpP/crotonase"/>
    <property type="match status" value="1"/>
</dbReference>
<dbReference type="InterPro" id="IPR004447">
    <property type="entry name" value="Peptidase_S41A"/>
</dbReference>
<gene>
    <name evidence="6" type="ORF">MNBD_BACTEROID07-755</name>
</gene>
<dbReference type="EMBL" id="UOET01000171">
    <property type="protein sequence ID" value="VAW27889.1"/>
    <property type="molecule type" value="Genomic_DNA"/>
</dbReference>
<dbReference type="GO" id="GO:0007165">
    <property type="term" value="P:signal transduction"/>
    <property type="evidence" value="ECO:0007669"/>
    <property type="project" value="TreeGrafter"/>
</dbReference>
<organism evidence="6">
    <name type="scientific">hydrothermal vent metagenome</name>
    <dbReference type="NCBI Taxonomy" id="652676"/>
    <lineage>
        <taxon>unclassified sequences</taxon>
        <taxon>metagenomes</taxon>
        <taxon>ecological metagenomes</taxon>
    </lineage>
</organism>
<accession>A0A3B0UTA8</accession>
<dbReference type="SMART" id="SM00245">
    <property type="entry name" value="TSPc"/>
    <property type="match status" value="1"/>
</dbReference>
<dbReference type="InterPro" id="IPR036034">
    <property type="entry name" value="PDZ_sf"/>
</dbReference>
<dbReference type="SMART" id="SM00228">
    <property type="entry name" value="PDZ"/>
    <property type="match status" value="1"/>
</dbReference>